<keyword evidence="4" id="KW-0808">Transferase</keyword>
<dbReference type="GO" id="GO:0000160">
    <property type="term" value="P:phosphorelay signal transduction system"/>
    <property type="evidence" value="ECO:0007669"/>
    <property type="project" value="UniProtKB-KW"/>
</dbReference>
<evidence type="ECO:0000313" key="9">
    <source>
        <dbReference type="Proteomes" id="UP000429555"/>
    </source>
</evidence>
<dbReference type="PANTHER" id="PTHR44936:SF9">
    <property type="entry name" value="SENSOR PROTEIN CREC"/>
    <property type="match status" value="1"/>
</dbReference>
<evidence type="ECO:0000256" key="2">
    <source>
        <dbReference type="ARBA" id="ARBA00012438"/>
    </source>
</evidence>
<dbReference type="InterPro" id="IPR050980">
    <property type="entry name" value="2C_sensor_his_kinase"/>
</dbReference>
<dbReference type="PRINTS" id="PR00344">
    <property type="entry name" value="BCTRLSENSOR"/>
</dbReference>
<feature type="domain" description="Histidine kinase" evidence="7">
    <location>
        <begin position="16"/>
        <end position="230"/>
    </location>
</feature>
<evidence type="ECO:0000256" key="6">
    <source>
        <dbReference type="ARBA" id="ARBA00023012"/>
    </source>
</evidence>
<dbReference type="SUPFAM" id="SSF55874">
    <property type="entry name" value="ATPase domain of HSP90 chaperone/DNA topoisomerase II/histidine kinase"/>
    <property type="match status" value="1"/>
</dbReference>
<proteinExistence type="predicted"/>
<comment type="catalytic activity">
    <reaction evidence="1">
        <text>ATP + protein L-histidine = ADP + protein N-phospho-L-histidine.</text>
        <dbReference type="EC" id="2.7.13.3"/>
    </reaction>
</comment>
<dbReference type="EMBL" id="WKJZ01000001">
    <property type="protein sequence ID" value="MVW74130.1"/>
    <property type="molecule type" value="Genomic_DNA"/>
</dbReference>
<dbReference type="SMART" id="SM00387">
    <property type="entry name" value="HATPase_c"/>
    <property type="match status" value="1"/>
</dbReference>
<keyword evidence="5 8" id="KW-0418">Kinase</keyword>
<evidence type="ECO:0000313" key="8">
    <source>
        <dbReference type="EMBL" id="MVW74130.1"/>
    </source>
</evidence>
<evidence type="ECO:0000256" key="3">
    <source>
        <dbReference type="ARBA" id="ARBA00022553"/>
    </source>
</evidence>
<dbReference type="InterPro" id="IPR005467">
    <property type="entry name" value="His_kinase_dom"/>
</dbReference>
<dbReference type="RefSeq" id="WP_160343100.1">
    <property type="nucleotide sequence ID" value="NZ_WKJZ01000001.1"/>
</dbReference>
<dbReference type="InterPro" id="IPR036890">
    <property type="entry name" value="HATPase_C_sf"/>
</dbReference>
<keyword evidence="6" id="KW-0902">Two-component regulatory system</keyword>
<dbReference type="InterPro" id="IPR004358">
    <property type="entry name" value="Sig_transdc_His_kin-like_C"/>
</dbReference>
<dbReference type="EC" id="2.7.13.3" evidence="2"/>
<keyword evidence="9" id="KW-1185">Reference proteome</keyword>
<name>A0A6I4KNK8_9PSED</name>
<sequence length="230" mass="25370">MSEQPDGLDIATVIASTVHDMKNSLALLTQSHAQWQAQLPAELRQGREQGIIDYEFARLNGMLVQLLGLYKLGANQLPLHPAYHELEDFIEAQLARHQEVLQSRQIEARCEVDSFDLMGFFDQELLGSVVANIINNSIRYARSQLLVSAWQEGEFLVLSICDDGQGYPPSMIEQQSSYVLGLNQSSGSTGLGLYFAGRIAALHQRQGLQGRIELANGGPLGGGVFRIYLP</sequence>
<dbReference type="Pfam" id="PF02518">
    <property type="entry name" value="HATPase_c"/>
    <property type="match status" value="1"/>
</dbReference>
<dbReference type="Gene3D" id="3.30.565.10">
    <property type="entry name" value="Histidine kinase-like ATPase, C-terminal domain"/>
    <property type="match status" value="1"/>
</dbReference>
<dbReference type="PANTHER" id="PTHR44936">
    <property type="entry name" value="SENSOR PROTEIN CREC"/>
    <property type="match status" value="1"/>
</dbReference>
<dbReference type="Proteomes" id="UP000429555">
    <property type="component" value="Unassembled WGS sequence"/>
</dbReference>
<evidence type="ECO:0000256" key="1">
    <source>
        <dbReference type="ARBA" id="ARBA00000085"/>
    </source>
</evidence>
<dbReference type="PROSITE" id="PS50109">
    <property type="entry name" value="HIS_KIN"/>
    <property type="match status" value="1"/>
</dbReference>
<reference evidence="8 9" key="1">
    <citation type="submission" date="2019-11" db="EMBL/GenBank/DDBJ databases">
        <title>Pseudomonas flavidum sp. nov., isolated from Baiyang Lake.</title>
        <authorList>
            <person name="Zhao Y."/>
        </authorList>
    </citation>
    <scope>NUCLEOTIDE SEQUENCE [LARGE SCALE GENOMIC DNA]</scope>
    <source>
        <strain evidence="9">R-22-3 w-18</strain>
    </source>
</reference>
<evidence type="ECO:0000256" key="5">
    <source>
        <dbReference type="ARBA" id="ARBA00022777"/>
    </source>
</evidence>
<gene>
    <name evidence="8" type="ORF">GJV18_02260</name>
</gene>
<organism evidence="8 9">
    <name type="scientific">Pseudomonas xionganensis</name>
    <dbReference type="NCBI Taxonomy" id="2654845"/>
    <lineage>
        <taxon>Bacteria</taxon>
        <taxon>Pseudomonadati</taxon>
        <taxon>Pseudomonadota</taxon>
        <taxon>Gammaproteobacteria</taxon>
        <taxon>Pseudomonadales</taxon>
        <taxon>Pseudomonadaceae</taxon>
        <taxon>Pseudomonas</taxon>
    </lineage>
</organism>
<dbReference type="InterPro" id="IPR003594">
    <property type="entry name" value="HATPase_dom"/>
</dbReference>
<accession>A0A6I4KNK8</accession>
<protein>
    <recommendedName>
        <fullName evidence="2">histidine kinase</fullName>
        <ecNumber evidence="2">2.7.13.3</ecNumber>
    </recommendedName>
</protein>
<comment type="caution">
    <text evidence="8">The sequence shown here is derived from an EMBL/GenBank/DDBJ whole genome shotgun (WGS) entry which is preliminary data.</text>
</comment>
<evidence type="ECO:0000259" key="7">
    <source>
        <dbReference type="PROSITE" id="PS50109"/>
    </source>
</evidence>
<evidence type="ECO:0000256" key="4">
    <source>
        <dbReference type="ARBA" id="ARBA00022679"/>
    </source>
</evidence>
<keyword evidence="3" id="KW-0597">Phosphoprotein</keyword>
<dbReference type="GO" id="GO:0004673">
    <property type="term" value="F:protein histidine kinase activity"/>
    <property type="evidence" value="ECO:0007669"/>
    <property type="project" value="UniProtKB-EC"/>
</dbReference>
<dbReference type="AlphaFoldDB" id="A0A6I4KNK8"/>